<evidence type="ECO:0000256" key="2">
    <source>
        <dbReference type="ARBA" id="ARBA00022692"/>
    </source>
</evidence>
<feature type="transmembrane region" description="Helical" evidence="6">
    <location>
        <begin position="251"/>
        <end position="275"/>
    </location>
</feature>
<feature type="transmembrane region" description="Helical" evidence="6">
    <location>
        <begin position="356"/>
        <end position="374"/>
    </location>
</feature>
<dbReference type="NCBIfam" id="TIGR00815">
    <property type="entry name" value="sulP"/>
    <property type="match status" value="1"/>
</dbReference>
<protein>
    <submittedName>
        <fullName evidence="8">Prestin</fullName>
    </submittedName>
</protein>
<keyword evidence="3 6" id="KW-1133">Transmembrane helix</keyword>
<feature type="transmembrane region" description="Helical" evidence="6">
    <location>
        <begin position="485"/>
        <end position="505"/>
    </location>
</feature>
<sequence length="731" mass="81099">MRELNDTIMRRSLSIRNSFHKIKDTIIPQFGISNQGKLNIPNDDDDDIIDTEADNLQEDVLAPEGIRRRITLTDLRFPPDLTVQRQALTVAKKHEQYNYETPHQPGFRETVKTTLKKKTKCSRKKAKETLYLRLPILDWLFRYKIRRDLVNDIIAGFTVGILNIPQGMAYAMLAGLAPIVGIYMGFFPVLIYATFASSRHNSIGTFAVVCIMSGKVIEELSTTPVTVGLGFAGFVGASNGTTYEPTEVASILSFAVGVWMVVFGLLSLGTLSVFLSDMLVSGFTTGCAIHVLTSQIPKLFGIDSESYQGVFKIPKTWWSILQNIWYSNPTTMVISLICFFILIVNNEFIKPRLRKVTRIPIPIELIVVVGATLASKGCDLNEDFGVDIIGDIPTGMPPPKLPPFELYDDVLLSSLGITIVSYTVSFSMAKIFAKRLDYNVDATQELYALGLSNFMGCLFSCAPISASLSRSLIQQTVGGATQLASYISCALLVLCALAAIIAVALKGMFLQFGDVVDMWKISKPDACIWIIAFLGVVILDINYGLLLGIVAVLLLLIYRNQSPNMTLLGRVGETDVYLDKTRYCTVDEIPGIKICHISGSLHFANQEAFRNTLVKKTGLDPKAIMKWKKKQEKLLKKEMKAQEASHINPSLTVVGEEDEKRSNIGDAAEGGHDNGAIDIEIERTDIVEIEEEENKIENHVKEDIQKSGTAIFTIEAIKEKLNELQSRRRTL</sequence>
<evidence type="ECO:0000256" key="4">
    <source>
        <dbReference type="ARBA" id="ARBA00023136"/>
    </source>
</evidence>
<keyword evidence="9" id="KW-1185">Reference proteome</keyword>
<dbReference type="GO" id="GO:0016020">
    <property type="term" value="C:membrane"/>
    <property type="evidence" value="ECO:0007669"/>
    <property type="project" value="UniProtKB-SubCell"/>
</dbReference>
<dbReference type="EMBL" id="SEYY01019785">
    <property type="protein sequence ID" value="KAB7497897.1"/>
    <property type="molecule type" value="Genomic_DNA"/>
</dbReference>
<feature type="transmembrane region" description="Helical" evidence="6">
    <location>
        <begin position="526"/>
        <end position="558"/>
    </location>
</feature>
<accession>A0A5N5SV58</accession>
<evidence type="ECO:0000256" key="1">
    <source>
        <dbReference type="ARBA" id="ARBA00004141"/>
    </source>
</evidence>
<feature type="domain" description="SLC26A/SulP transporter" evidence="7">
    <location>
        <begin position="149"/>
        <end position="532"/>
    </location>
</feature>
<feature type="transmembrane region" description="Helical" evidence="6">
    <location>
        <begin position="324"/>
        <end position="344"/>
    </location>
</feature>
<feature type="transmembrane region" description="Helical" evidence="6">
    <location>
        <begin position="410"/>
        <end position="433"/>
    </location>
</feature>
<keyword evidence="4 6" id="KW-0472">Membrane</keyword>
<proteinExistence type="predicted"/>
<evidence type="ECO:0000256" key="6">
    <source>
        <dbReference type="SAM" id="Phobius"/>
    </source>
</evidence>
<comment type="caution">
    <text evidence="8">The sequence shown here is derived from an EMBL/GenBank/DDBJ whole genome shotgun (WGS) entry which is preliminary data.</text>
</comment>
<dbReference type="InterPro" id="IPR011547">
    <property type="entry name" value="SLC26A/SulP_dom"/>
</dbReference>
<dbReference type="Pfam" id="PF00916">
    <property type="entry name" value="Sulfate_transp"/>
    <property type="match status" value="1"/>
</dbReference>
<gene>
    <name evidence="8" type="ORF">Anas_07241</name>
</gene>
<organism evidence="8 9">
    <name type="scientific">Armadillidium nasatum</name>
    <dbReference type="NCBI Taxonomy" id="96803"/>
    <lineage>
        <taxon>Eukaryota</taxon>
        <taxon>Metazoa</taxon>
        <taxon>Ecdysozoa</taxon>
        <taxon>Arthropoda</taxon>
        <taxon>Crustacea</taxon>
        <taxon>Multicrustacea</taxon>
        <taxon>Malacostraca</taxon>
        <taxon>Eumalacostraca</taxon>
        <taxon>Peracarida</taxon>
        <taxon>Isopoda</taxon>
        <taxon>Oniscidea</taxon>
        <taxon>Crinocheta</taxon>
        <taxon>Armadillidiidae</taxon>
        <taxon>Armadillidium</taxon>
    </lineage>
</organism>
<dbReference type="InterPro" id="IPR036513">
    <property type="entry name" value="STAS_dom_sf"/>
</dbReference>
<dbReference type="Gene3D" id="3.30.750.24">
    <property type="entry name" value="STAS domain"/>
    <property type="match status" value="1"/>
</dbReference>
<evidence type="ECO:0000313" key="8">
    <source>
        <dbReference type="EMBL" id="KAB7497897.1"/>
    </source>
</evidence>
<dbReference type="AlphaFoldDB" id="A0A5N5SV58"/>
<evidence type="ECO:0000313" key="9">
    <source>
        <dbReference type="Proteomes" id="UP000326759"/>
    </source>
</evidence>
<dbReference type="OrthoDB" id="7365796at2759"/>
<dbReference type="InterPro" id="IPR001902">
    <property type="entry name" value="SLC26A/SulP_fam"/>
</dbReference>
<keyword evidence="2 6" id="KW-0812">Transmembrane</keyword>
<evidence type="ECO:0000256" key="5">
    <source>
        <dbReference type="SAM" id="MobiDB-lite"/>
    </source>
</evidence>
<dbReference type="PANTHER" id="PTHR11814">
    <property type="entry name" value="SULFATE TRANSPORTER"/>
    <property type="match status" value="1"/>
</dbReference>
<evidence type="ECO:0000259" key="7">
    <source>
        <dbReference type="Pfam" id="PF00916"/>
    </source>
</evidence>
<feature type="transmembrane region" description="Helical" evidence="6">
    <location>
        <begin position="445"/>
        <end position="465"/>
    </location>
</feature>
<feature type="transmembrane region" description="Helical" evidence="6">
    <location>
        <begin position="171"/>
        <end position="193"/>
    </location>
</feature>
<feature type="region of interest" description="Disordered" evidence="5">
    <location>
        <begin position="654"/>
        <end position="673"/>
    </location>
</feature>
<reference evidence="8 9" key="1">
    <citation type="journal article" date="2019" name="PLoS Biol.">
        <title>Sex chromosomes control vertical transmission of feminizing Wolbachia symbionts in an isopod.</title>
        <authorList>
            <person name="Becking T."/>
            <person name="Chebbi M.A."/>
            <person name="Giraud I."/>
            <person name="Moumen B."/>
            <person name="Laverre T."/>
            <person name="Caubet Y."/>
            <person name="Peccoud J."/>
            <person name="Gilbert C."/>
            <person name="Cordaux R."/>
        </authorList>
    </citation>
    <scope>NUCLEOTIDE SEQUENCE [LARGE SCALE GENOMIC DNA]</scope>
    <source>
        <strain evidence="8">ANa2</strain>
        <tissue evidence="8">Whole body excluding digestive tract and cuticle</tissue>
    </source>
</reference>
<dbReference type="Proteomes" id="UP000326759">
    <property type="component" value="Unassembled WGS sequence"/>
</dbReference>
<dbReference type="GO" id="GO:0055085">
    <property type="term" value="P:transmembrane transport"/>
    <property type="evidence" value="ECO:0007669"/>
    <property type="project" value="InterPro"/>
</dbReference>
<evidence type="ECO:0000256" key="3">
    <source>
        <dbReference type="ARBA" id="ARBA00022989"/>
    </source>
</evidence>
<comment type="subcellular location">
    <subcellularLocation>
        <location evidence="1">Membrane</location>
        <topology evidence="1">Multi-pass membrane protein</topology>
    </subcellularLocation>
</comment>
<name>A0A5N5SV58_9CRUS</name>